<organism evidence="2 3">
    <name type="scientific">Araneus ventricosus</name>
    <name type="common">Orbweaver spider</name>
    <name type="synonym">Epeira ventricosa</name>
    <dbReference type="NCBI Taxonomy" id="182803"/>
    <lineage>
        <taxon>Eukaryota</taxon>
        <taxon>Metazoa</taxon>
        <taxon>Ecdysozoa</taxon>
        <taxon>Arthropoda</taxon>
        <taxon>Chelicerata</taxon>
        <taxon>Arachnida</taxon>
        <taxon>Araneae</taxon>
        <taxon>Araneomorphae</taxon>
        <taxon>Entelegynae</taxon>
        <taxon>Araneoidea</taxon>
        <taxon>Araneidae</taxon>
        <taxon>Araneus</taxon>
    </lineage>
</organism>
<dbReference type="PANTHER" id="PTHR33273">
    <property type="entry name" value="DOMAIN-CONTAINING PROTEIN, PUTATIVE-RELATED"/>
    <property type="match status" value="1"/>
</dbReference>
<dbReference type="Gene3D" id="3.60.10.10">
    <property type="entry name" value="Endonuclease/exonuclease/phosphatase"/>
    <property type="match status" value="1"/>
</dbReference>
<evidence type="ECO:0000313" key="3">
    <source>
        <dbReference type="Proteomes" id="UP000499080"/>
    </source>
</evidence>
<dbReference type="AlphaFoldDB" id="A0A4Y2TUZ2"/>
<comment type="caution">
    <text evidence="2">The sequence shown here is derived from an EMBL/GenBank/DDBJ whole genome shotgun (WGS) entry which is preliminary data.</text>
</comment>
<dbReference type="Proteomes" id="UP000499080">
    <property type="component" value="Unassembled WGS sequence"/>
</dbReference>
<dbReference type="OrthoDB" id="6780406at2759"/>
<reference evidence="2 3" key="1">
    <citation type="journal article" date="2019" name="Sci. Rep.">
        <title>Orb-weaving spider Araneus ventricosus genome elucidates the spidroin gene catalogue.</title>
        <authorList>
            <person name="Kono N."/>
            <person name="Nakamura H."/>
            <person name="Ohtoshi R."/>
            <person name="Moran D.A.P."/>
            <person name="Shinohara A."/>
            <person name="Yoshida Y."/>
            <person name="Fujiwara M."/>
            <person name="Mori M."/>
            <person name="Tomita M."/>
            <person name="Arakawa K."/>
        </authorList>
    </citation>
    <scope>NUCLEOTIDE SEQUENCE [LARGE SCALE GENOMIC DNA]</scope>
</reference>
<dbReference type="Pfam" id="PF14529">
    <property type="entry name" value="Exo_endo_phos_2"/>
    <property type="match status" value="1"/>
</dbReference>
<dbReference type="InterPro" id="IPR036691">
    <property type="entry name" value="Endo/exonu/phosph_ase_sf"/>
</dbReference>
<feature type="domain" description="Endonuclease/exonuclease/phosphatase" evidence="1">
    <location>
        <begin position="60"/>
        <end position="175"/>
    </location>
</feature>
<protein>
    <recommendedName>
        <fullName evidence="1">Endonuclease/exonuclease/phosphatase domain-containing protein</fullName>
    </recommendedName>
</protein>
<dbReference type="GO" id="GO:0003824">
    <property type="term" value="F:catalytic activity"/>
    <property type="evidence" value="ECO:0007669"/>
    <property type="project" value="InterPro"/>
</dbReference>
<dbReference type="InterPro" id="IPR005135">
    <property type="entry name" value="Endo/exonuclease/phosphatase"/>
</dbReference>
<proteinExistence type="predicted"/>
<gene>
    <name evidence="2" type="ORF">AVEN_272491_1</name>
</gene>
<sequence length="397" mass="44629">MHQVKSTLVGIPSHCKLFVTQRASLKAGIICFNPDLPIMKVFSAINTVGATLPYRGKNLLVITVYCPPKEDLQHTIDELENCLMIPHDRVLITGDFNSKSPVWGSDIEDERGRQLMEFVLSKGLAIVNDEDTIPTFEGSRGRSWVDITISYTASLENIFKWGVDVEPTNSDHNSIAFSLYTGRNPTKKKNRRFNLEKINILSLRTSLFKEIGNRELGKDVNLDTEVEEFVSRIITACRNSAKSHLAFPRKQKWRHFQLSEVKRPGGSLTSTTEEALQELLEFHFPSDTLQDSPAHASIRHQSKVPPHTLDDPLFTPAELEAAVKSIRNKKAPGPDGLFGDIVKEAYKVNKPYLLDLLNAYLSKGHFPTNWKKADLVLFNKRNKKDTDPGSLPANLSP</sequence>
<dbReference type="EMBL" id="BGPR01031404">
    <property type="protein sequence ID" value="GBO04455.1"/>
    <property type="molecule type" value="Genomic_DNA"/>
</dbReference>
<name>A0A4Y2TUZ2_ARAVE</name>
<evidence type="ECO:0000259" key="1">
    <source>
        <dbReference type="Pfam" id="PF14529"/>
    </source>
</evidence>
<dbReference type="PANTHER" id="PTHR33273:SF4">
    <property type="entry name" value="ENDONUCLEASE_EXONUCLEASE_PHOSPHATASE DOMAIN-CONTAINING PROTEIN"/>
    <property type="match status" value="1"/>
</dbReference>
<keyword evidence="3" id="KW-1185">Reference proteome</keyword>
<accession>A0A4Y2TUZ2</accession>
<evidence type="ECO:0000313" key="2">
    <source>
        <dbReference type="EMBL" id="GBO04455.1"/>
    </source>
</evidence>
<dbReference type="SUPFAM" id="SSF56219">
    <property type="entry name" value="DNase I-like"/>
    <property type="match status" value="1"/>
</dbReference>